<sequence length="33" mass="3712">MGCFQFSTHKALRRLCKNVYVSADCCVDSCLNV</sequence>
<organism evidence="1">
    <name type="scientific">Anguilla anguilla</name>
    <name type="common">European freshwater eel</name>
    <name type="synonym">Muraena anguilla</name>
    <dbReference type="NCBI Taxonomy" id="7936"/>
    <lineage>
        <taxon>Eukaryota</taxon>
        <taxon>Metazoa</taxon>
        <taxon>Chordata</taxon>
        <taxon>Craniata</taxon>
        <taxon>Vertebrata</taxon>
        <taxon>Euteleostomi</taxon>
        <taxon>Actinopterygii</taxon>
        <taxon>Neopterygii</taxon>
        <taxon>Teleostei</taxon>
        <taxon>Anguilliformes</taxon>
        <taxon>Anguillidae</taxon>
        <taxon>Anguilla</taxon>
    </lineage>
</organism>
<dbReference type="EMBL" id="GBXM01096406">
    <property type="protein sequence ID" value="JAH12171.1"/>
    <property type="molecule type" value="Transcribed_RNA"/>
</dbReference>
<proteinExistence type="predicted"/>
<accession>A0A0E9Q5J0</accession>
<evidence type="ECO:0000313" key="1">
    <source>
        <dbReference type="EMBL" id="JAH12171.1"/>
    </source>
</evidence>
<dbReference type="AlphaFoldDB" id="A0A0E9Q5J0"/>
<protein>
    <submittedName>
        <fullName evidence="1">Uncharacterized protein</fullName>
    </submittedName>
</protein>
<reference evidence="1" key="1">
    <citation type="submission" date="2014-11" db="EMBL/GenBank/DDBJ databases">
        <authorList>
            <person name="Amaro Gonzalez C."/>
        </authorList>
    </citation>
    <scope>NUCLEOTIDE SEQUENCE</scope>
</reference>
<name>A0A0E9Q5J0_ANGAN</name>
<reference evidence="1" key="2">
    <citation type="journal article" date="2015" name="Fish Shellfish Immunol.">
        <title>Early steps in the European eel (Anguilla anguilla)-Vibrio vulnificus interaction in the gills: Role of the RtxA13 toxin.</title>
        <authorList>
            <person name="Callol A."/>
            <person name="Pajuelo D."/>
            <person name="Ebbesson L."/>
            <person name="Teles M."/>
            <person name="MacKenzie S."/>
            <person name="Amaro C."/>
        </authorList>
    </citation>
    <scope>NUCLEOTIDE SEQUENCE</scope>
</reference>